<dbReference type="EMBL" id="JASBWT010000071">
    <property type="protein sequence ID" value="KAJ9090995.1"/>
    <property type="molecule type" value="Genomic_DNA"/>
</dbReference>
<accession>A0ACC2UVR6</accession>
<evidence type="ECO:0000313" key="2">
    <source>
        <dbReference type="Proteomes" id="UP001227268"/>
    </source>
</evidence>
<organism evidence="1 2">
    <name type="scientific">Naganishia friedmannii</name>
    <dbReference type="NCBI Taxonomy" id="89922"/>
    <lineage>
        <taxon>Eukaryota</taxon>
        <taxon>Fungi</taxon>
        <taxon>Dikarya</taxon>
        <taxon>Basidiomycota</taxon>
        <taxon>Agaricomycotina</taxon>
        <taxon>Tremellomycetes</taxon>
        <taxon>Filobasidiales</taxon>
        <taxon>Filobasidiaceae</taxon>
        <taxon>Naganishia</taxon>
    </lineage>
</organism>
<evidence type="ECO:0000313" key="1">
    <source>
        <dbReference type="EMBL" id="KAJ9090995.1"/>
    </source>
</evidence>
<comment type="caution">
    <text evidence="1">The sequence shown here is derived from an EMBL/GenBank/DDBJ whole genome shotgun (WGS) entry which is preliminary data.</text>
</comment>
<gene>
    <name evidence="1" type="ORF">QFC21_007340</name>
</gene>
<reference evidence="1" key="1">
    <citation type="submission" date="2023-04" db="EMBL/GenBank/DDBJ databases">
        <title>Draft Genome sequencing of Naganishia species isolated from polar environments using Oxford Nanopore Technology.</title>
        <authorList>
            <person name="Leo P."/>
            <person name="Venkateswaran K."/>
        </authorList>
    </citation>
    <scope>NUCLEOTIDE SEQUENCE</scope>
    <source>
        <strain evidence="1">MNA-CCFEE 5423</strain>
    </source>
</reference>
<sequence length="312" mass="34839">MISLRKLHSAAYSRTAAKGRKNPPKPTETQENEQAHSGKSRGTAGDDEENDSTSFLAVQQSRQSLHHRLIEQFEEEGDVAGNIVSGGNRQQRYRGRINSQRPETQNETERRVVVRDHRVTKAEGNRLRQFSFWTSQVDYRRGIAKGGVSRTAPLRPLDLVVFVADGRWVGKGKKRECVGRISLGVVLTMYEQDAPGNPHAHVPEGDSIANLSYIVVQELKPIVSSTFTPFIHDSPTPSYHHLTSCRVIEKVGQIKERPQLGPSSMLTVPRKAYETLKLWQTERASLLPCAISKPARASANAAEIDVMEIIEE</sequence>
<keyword evidence="2" id="KW-1185">Reference proteome</keyword>
<dbReference type="Proteomes" id="UP001227268">
    <property type="component" value="Unassembled WGS sequence"/>
</dbReference>
<name>A0ACC2UVR6_9TREE</name>
<protein>
    <submittedName>
        <fullName evidence="1">Uncharacterized protein</fullName>
    </submittedName>
</protein>
<proteinExistence type="predicted"/>